<keyword evidence="5" id="KW-0378">Hydrolase</keyword>
<keyword evidence="7 8" id="KW-0472">Membrane</keyword>
<keyword evidence="6 8" id="KW-1133">Transmembrane helix</keyword>
<feature type="transmembrane region" description="Helical" evidence="8">
    <location>
        <begin position="41"/>
        <end position="59"/>
    </location>
</feature>
<keyword evidence="3" id="KW-0645">Protease</keyword>
<keyword evidence="2" id="KW-1003">Cell membrane</keyword>
<evidence type="ECO:0000313" key="10">
    <source>
        <dbReference type="Proteomes" id="UP001321445"/>
    </source>
</evidence>
<accession>A0ABN6WWJ4</accession>
<reference evidence="9 10" key="1">
    <citation type="submission" date="2023-03" db="EMBL/GenBank/DDBJ databases">
        <title>Description of Hydrogenimonas sp. ISO32.</title>
        <authorList>
            <person name="Mino S."/>
            <person name="Fukazawa S."/>
            <person name="Sawabe T."/>
        </authorList>
    </citation>
    <scope>NUCLEOTIDE SEQUENCE [LARGE SCALE GENOMIC DNA]</scope>
    <source>
        <strain evidence="9 10">ISO32</strain>
    </source>
</reference>
<name>A0ABN6WWJ4_9BACT</name>
<organism evidence="9 10">
    <name type="scientific">Hydrogenimonas cancrithermarum</name>
    <dbReference type="NCBI Taxonomy" id="2993563"/>
    <lineage>
        <taxon>Bacteria</taxon>
        <taxon>Pseudomonadati</taxon>
        <taxon>Campylobacterota</taxon>
        <taxon>Epsilonproteobacteria</taxon>
        <taxon>Campylobacterales</taxon>
        <taxon>Hydrogenimonadaceae</taxon>
        <taxon>Hydrogenimonas</taxon>
    </lineage>
</organism>
<evidence type="ECO:0000256" key="4">
    <source>
        <dbReference type="ARBA" id="ARBA00022692"/>
    </source>
</evidence>
<dbReference type="Proteomes" id="UP001321445">
    <property type="component" value="Chromosome"/>
</dbReference>
<evidence type="ECO:0000256" key="7">
    <source>
        <dbReference type="ARBA" id="ARBA00023136"/>
    </source>
</evidence>
<dbReference type="Pfam" id="PF09721">
    <property type="entry name" value="Exosortase_EpsH"/>
    <property type="match status" value="1"/>
</dbReference>
<comment type="subcellular location">
    <subcellularLocation>
        <location evidence="1">Cell membrane</location>
        <topology evidence="1">Multi-pass membrane protein</topology>
    </subcellularLocation>
</comment>
<evidence type="ECO:0000313" key="9">
    <source>
        <dbReference type="EMBL" id="BDY13466.1"/>
    </source>
</evidence>
<dbReference type="EMBL" id="AP027370">
    <property type="protein sequence ID" value="BDY13466.1"/>
    <property type="molecule type" value="Genomic_DNA"/>
</dbReference>
<evidence type="ECO:0000256" key="1">
    <source>
        <dbReference type="ARBA" id="ARBA00004651"/>
    </source>
</evidence>
<feature type="transmembrane region" description="Helical" evidence="8">
    <location>
        <begin position="100"/>
        <end position="118"/>
    </location>
</feature>
<sequence length="129" mass="14645">MTVESLETLFELLRIPSVPDHIASFSIHGFRLVIDDACNGFGFYLLLASAILAYNASLAEKTLWLALGYLFVVLANLLRLSLIAYMVSIDPRLFHLSHDFIGRYGMLFSVFVLYYIFIKAVTIGRKDFE</sequence>
<dbReference type="InterPro" id="IPR026392">
    <property type="entry name" value="Exo/Archaeosortase_dom"/>
</dbReference>
<keyword evidence="4 8" id="KW-0812">Transmembrane</keyword>
<protein>
    <recommendedName>
        <fullName evidence="11">Exosortase/archaeosortase family protein</fullName>
    </recommendedName>
</protein>
<evidence type="ECO:0000256" key="5">
    <source>
        <dbReference type="ARBA" id="ARBA00022801"/>
    </source>
</evidence>
<evidence type="ECO:0000256" key="3">
    <source>
        <dbReference type="ARBA" id="ARBA00022670"/>
    </source>
</evidence>
<feature type="transmembrane region" description="Helical" evidence="8">
    <location>
        <begin position="66"/>
        <end position="88"/>
    </location>
</feature>
<evidence type="ECO:0000256" key="8">
    <source>
        <dbReference type="SAM" id="Phobius"/>
    </source>
</evidence>
<dbReference type="NCBIfam" id="TIGR04178">
    <property type="entry name" value="exo_archaeo"/>
    <property type="match status" value="1"/>
</dbReference>
<keyword evidence="10" id="KW-1185">Reference proteome</keyword>
<evidence type="ECO:0008006" key="11">
    <source>
        <dbReference type="Google" id="ProtNLM"/>
    </source>
</evidence>
<dbReference type="InterPro" id="IPR019127">
    <property type="entry name" value="Exosortase"/>
</dbReference>
<evidence type="ECO:0000256" key="6">
    <source>
        <dbReference type="ARBA" id="ARBA00022989"/>
    </source>
</evidence>
<evidence type="ECO:0000256" key="2">
    <source>
        <dbReference type="ARBA" id="ARBA00022475"/>
    </source>
</evidence>
<proteinExistence type="predicted"/>
<gene>
    <name evidence="9" type="ORF">HCR_17780</name>
</gene>